<sequence length="209" mass="23982">MEEVALRIQSNLSQVFSQLSDNSSIGQPKSEVEENVTTEDCLPPSLSRLPTFPILKQISDTKVETLKRQSEIDLKPFIKLFEKVENTVYDGMDLAANIATCLEFIHNSSQLLQQVLKDPMSQDALPLPHHMHRKTIDMIEACVWTVQHPRWQPLSYEVEWGNLLPKLRQEVSDWIVSAKLSGKHLKEVEDLKQKLDMVLENYSSTKNKD</sequence>
<accession>A0A6J1TN20</accession>
<dbReference type="AlphaFoldDB" id="A0A6J1TN20"/>
<gene>
    <name evidence="2" type="primary">LOC113216655</name>
</gene>
<dbReference type="OrthoDB" id="10425859at2759"/>
<dbReference type="GeneID" id="113216655"/>
<dbReference type="Proteomes" id="UP000504606">
    <property type="component" value="Unplaced"/>
</dbReference>
<evidence type="ECO:0000313" key="1">
    <source>
        <dbReference type="Proteomes" id="UP000504606"/>
    </source>
</evidence>
<name>A0A6J1TN20_FRAOC</name>
<dbReference type="RefSeq" id="XP_026292216.1">
    <property type="nucleotide sequence ID" value="XM_026436431.2"/>
</dbReference>
<evidence type="ECO:0000313" key="2">
    <source>
        <dbReference type="RefSeq" id="XP_026292216.1"/>
    </source>
</evidence>
<reference evidence="2" key="2">
    <citation type="submission" date="2025-08" db="UniProtKB">
        <authorList>
            <consortium name="RefSeq"/>
        </authorList>
    </citation>
    <scope>IDENTIFICATION</scope>
    <source>
        <tissue evidence="2">Whole organism</tissue>
    </source>
</reference>
<reference evidence="2" key="1">
    <citation type="journal article" date="2018" name="Proc. Natl. Acad. Sci. U.S.A.">
        <title>Phylogenomics and the evolution of hemipteroid insects.</title>
        <authorList>
            <person name="Johnson K.P."/>
            <person name="Dietrich C.H."/>
            <person name="Friedrich F."/>
            <person name="Beutel R.G."/>
            <person name="Wipfler B."/>
            <person name="Peters R.S."/>
            <person name="Allen J.M."/>
            <person name="Petersen M."/>
            <person name="Donath A."/>
            <person name="Walden K.K."/>
            <person name="Kozlov A.M."/>
            <person name="Podsiadlowski L."/>
            <person name="Mayer C."/>
            <person name="Meusemann K."/>
            <person name="Vasilikopoulos A."/>
            <person name="Waterhouse R.M."/>
            <person name="Cameron S.L."/>
            <person name="Weirauch C."/>
            <person name="Swanson D.R."/>
            <person name="Percy D.M."/>
            <person name="Hardy N.B."/>
            <person name="Terry I."/>
            <person name="Liu S."/>
            <person name="Zhou X."/>
            <person name="Misof B."/>
            <person name="Robertson H.M."/>
            <person name="Yoshizawa K."/>
        </authorList>
    </citation>
    <scope>NUCLEOTIDE SEQUENCE</scope>
    <source>
        <tissue evidence="2">Whole organism</tissue>
    </source>
</reference>
<dbReference type="KEGG" id="foc:113216655"/>
<protein>
    <submittedName>
        <fullName evidence="2">Uncharacterized protein LOC113216655</fullName>
    </submittedName>
</protein>
<organism evidence="1 2">
    <name type="scientific">Frankliniella occidentalis</name>
    <name type="common">Western flower thrips</name>
    <name type="synonym">Euthrips occidentalis</name>
    <dbReference type="NCBI Taxonomy" id="133901"/>
    <lineage>
        <taxon>Eukaryota</taxon>
        <taxon>Metazoa</taxon>
        <taxon>Ecdysozoa</taxon>
        <taxon>Arthropoda</taxon>
        <taxon>Hexapoda</taxon>
        <taxon>Insecta</taxon>
        <taxon>Pterygota</taxon>
        <taxon>Neoptera</taxon>
        <taxon>Paraneoptera</taxon>
        <taxon>Thysanoptera</taxon>
        <taxon>Terebrantia</taxon>
        <taxon>Thripoidea</taxon>
        <taxon>Thripidae</taxon>
        <taxon>Frankliniella</taxon>
    </lineage>
</organism>
<proteinExistence type="predicted"/>
<keyword evidence="1" id="KW-1185">Reference proteome</keyword>